<feature type="domain" description="IclR-ED" evidence="5">
    <location>
        <begin position="64"/>
        <end position="248"/>
    </location>
</feature>
<comment type="caution">
    <text evidence="6">The sequence shown here is derived from an EMBL/GenBank/DDBJ whole genome shotgun (WGS) entry which is preliminary data.</text>
</comment>
<accession>A0ABP4FG46</accession>
<evidence type="ECO:0000259" key="5">
    <source>
        <dbReference type="PROSITE" id="PS51078"/>
    </source>
</evidence>
<sequence>MQVLSRGLRVIRTLAASRQGMTLQQLHEELSVPIGSMHRVLAALTEERYVTRSPVNRRYFLGPAAAELAAVSSVPLGSVVTPPAPMEEAARASGETVFLTELIGLRLVCVALVESRHPLRLFVRVGQNMPPHAAASARAILAYQPPETVGLVLGDHDPTACTPQTPHTADQVPAHLAEVRSRGYDVCDNELDDHVWAVSAPVFTSTSRTVSSVTLAAAGHRMRDPLERTRATEIVLRAARTMSWGLGYTGDFATDSGFARASAAPAAEPD</sequence>
<dbReference type="PANTHER" id="PTHR30136:SF24">
    <property type="entry name" value="HTH-TYPE TRANSCRIPTIONAL REPRESSOR ALLR"/>
    <property type="match status" value="1"/>
</dbReference>
<dbReference type="Proteomes" id="UP001501371">
    <property type="component" value="Unassembled WGS sequence"/>
</dbReference>
<dbReference type="InterPro" id="IPR036390">
    <property type="entry name" value="WH_DNA-bd_sf"/>
</dbReference>
<keyword evidence="3" id="KW-0804">Transcription</keyword>
<reference evidence="7" key="1">
    <citation type="journal article" date="2019" name="Int. J. Syst. Evol. Microbiol.">
        <title>The Global Catalogue of Microorganisms (GCM) 10K type strain sequencing project: providing services to taxonomists for standard genome sequencing and annotation.</title>
        <authorList>
            <consortium name="The Broad Institute Genomics Platform"/>
            <consortium name="The Broad Institute Genome Sequencing Center for Infectious Disease"/>
            <person name="Wu L."/>
            <person name="Ma J."/>
        </authorList>
    </citation>
    <scope>NUCLEOTIDE SEQUENCE [LARGE SCALE GENOMIC DNA]</scope>
    <source>
        <strain evidence="7">JCM 12696</strain>
    </source>
</reference>
<organism evidence="6 7">
    <name type="scientific">Streptomyces hebeiensis</name>
    <dbReference type="NCBI Taxonomy" id="229486"/>
    <lineage>
        <taxon>Bacteria</taxon>
        <taxon>Bacillati</taxon>
        <taxon>Actinomycetota</taxon>
        <taxon>Actinomycetes</taxon>
        <taxon>Kitasatosporales</taxon>
        <taxon>Streptomycetaceae</taxon>
        <taxon>Streptomyces</taxon>
    </lineage>
</organism>
<dbReference type="InterPro" id="IPR029016">
    <property type="entry name" value="GAF-like_dom_sf"/>
</dbReference>
<evidence type="ECO:0000256" key="2">
    <source>
        <dbReference type="ARBA" id="ARBA00023125"/>
    </source>
</evidence>
<keyword evidence="1" id="KW-0805">Transcription regulation</keyword>
<evidence type="ECO:0000313" key="6">
    <source>
        <dbReference type="EMBL" id="GAA1168025.1"/>
    </source>
</evidence>
<evidence type="ECO:0000259" key="4">
    <source>
        <dbReference type="PROSITE" id="PS51077"/>
    </source>
</evidence>
<evidence type="ECO:0000256" key="3">
    <source>
        <dbReference type="ARBA" id="ARBA00023163"/>
    </source>
</evidence>
<keyword evidence="2" id="KW-0238">DNA-binding</keyword>
<proteinExistence type="predicted"/>
<dbReference type="EMBL" id="BAAAKV010000020">
    <property type="protein sequence ID" value="GAA1168025.1"/>
    <property type="molecule type" value="Genomic_DNA"/>
</dbReference>
<keyword evidence="7" id="KW-1185">Reference proteome</keyword>
<evidence type="ECO:0000313" key="7">
    <source>
        <dbReference type="Proteomes" id="UP001501371"/>
    </source>
</evidence>
<feature type="domain" description="HTH iclR-type" evidence="4">
    <location>
        <begin position="1"/>
        <end position="63"/>
    </location>
</feature>
<dbReference type="PROSITE" id="PS51078">
    <property type="entry name" value="ICLR_ED"/>
    <property type="match status" value="1"/>
</dbReference>
<dbReference type="Pfam" id="PF01614">
    <property type="entry name" value="IclR_C"/>
    <property type="match status" value="1"/>
</dbReference>
<gene>
    <name evidence="6" type="ORF">GCM10009654_26450</name>
</gene>
<dbReference type="InterPro" id="IPR014757">
    <property type="entry name" value="Tscrpt_reg_IclR_C"/>
</dbReference>
<dbReference type="SMART" id="SM00346">
    <property type="entry name" value="HTH_ICLR"/>
    <property type="match status" value="1"/>
</dbReference>
<dbReference type="Pfam" id="PF09339">
    <property type="entry name" value="HTH_IclR"/>
    <property type="match status" value="1"/>
</dbReference>
<protein>
    <submittedName>
        <fullName evidence="6">IclR family transcriptional regulator C-terminal domain-containing protein</fullName>
    </submittedName>
</protein>
<dbReference type="Gene3D" id="1.10.10.10">
    <property type="entry name" value="Winged helix-like DNA-binding domain superfamily/Winged helix DNA-binding domain"/>
    <property type="match status" value="1"/>
</dbReference>
<dbReference type="InterPro" id="IPR050707">
    <property type="entry name" value="HTH_MetabolicPath_Reg"/>
</dbReference>
<dbReference type="RefSeq" id="WP_344274908.1">
    <property type="nucleotide sequence ID" value="NZ_BAAAKV010000020.1"/>
</dbReference>
<name>A0ABP4FG46_9ACTN</name>
<evidence type="ECO:0000256" key="1">
    <source>
        <dbReference type="ARBA" id="ARBA00023015"/>
    </source>
</evidence>
<dbReference type="PANTHER" id="PTHR30136">
    <property type="entry name" value="HELIX-TURN-HELIX TRANSCRIPTIONAL REGULATOR, ICLR FAMILY"/>
    <property type="match status" value="1"/>
</dbReference>
<dbReference type="PROSITE" id="PS51077">
    <property type="entry name" value="HTH_ICLR"/>
    <property type="match status" value="1"/>
</dbReference>
<dbReference type="Gene3D" id="3.30.450.40">
    <property type="match status" value="1"/>
</dbReference>
<dbReference type="InterPro" id="IPR005471">
    <property type="entry name" value="Tscrpt_reg_IclR_N"/>
</dbReference>
<dbReference type="SUPFAM" id="SSF55781">
    <property type="entry name" value="GAF domain-like"/>
    <property type="match status" value="1"/>
</dbReference>
<dbReference type="InterPro" id="IPR036388">
    <property type="entry name" value="WH-like_DNA-bd_sf"/>
</dbReference>
<dbReference type="SUPFAM" id="SSF46785">
    <property type="entry name" value="Winged helix' DNA-binding domain"/>
    <property type="match status" value="1"/>
</dbReference>